<sequence length="1222" mass="136198">MSEIEETPNYVENSTWQRWRSETLNFGGNNPLKNFEFNSFGQIDLEKSHPGGFSQLVTGKRSLLSNLVRDPLAFSRASAAARRVKNKADRIESTLGFKTLNMVGGLATIAKPEGEVKIPILIWPISMLKKADDYEIEISGQVSVNPVLVQELNESFGIQLNESDLLARQNESSDFVPVTVLNYLANLTRNQGEIEFKRILVVGNFAIEPILLARKFSDEPHPVLSRLVQANSVELAKVETDHQETICEADLIQRRIISRALNGESFAVETLPGCGYLQTVVMSIAALAKQGKRVLLLAARSQTRAELSDRLSELGLSGLITRADSTWIDAVAAISRHEKAASESEYPVNLDSSIFGPYFEQLEKTHPDLGVSVAEAMSQIAKLTALENAPENTARIPLEKLSGLTDRDAVLTELAHAMQLGEFKFGPQDSAWFGAVFSNAEDVSRAIELAQKLNETVFTELSKVLADFTERVNFRPASTVSEWGDYLSLFIGVRETLDKFISEVFDRPLTELIAATAPRRGVPKDQRPAISGGNRRRLKKLAKEYLRSGMSVADMNQALQAIQQQRDSWRELSLVPTQPQVPQGILEAQTAYQAFVADLQALQRHLDPETHPVPLWDLPLDQLKQVLHSLANDKEVLVNLSERVMVQSRLADLGLQQLVRELARLHVDDLPTLELEFQLSWWQSALDFLITQPDAQRLIDFEKQNDLENSFAKNYSDSLNQNRLALAAALSKKWRNSLQAHPDEAQKLKQLLRSGSASISEIQESAPSLFDSISSGVLISPFSAELYSLPNFDVVFVLDAAGLATAEVVNGIRFAQQVIAFGDPAIAQPEKFELEQRAQQIENDLHTDSAFAAISGCFGTETLERSYRTTPQALGDLINREFYSGRIQFTPTAEEYFGERRFSLEIVTAKNRANSTIEGATESLDSEVSRCVELVFNHALWHPEKSLLVASASAVHAERVRAAVALELNSKPNLAEFFDSHGREKFEVVSLSELTHRIADRVIFSIGFGRTSHGAVLSNFGQLNLDSGKRYLANLMVSAREQITVVSCFQAKDLPNDRLSRGANLLRQLLSAAEEFEPQQADPIDDQILNDLVMRLKKLGLRVASPYGELALVVSYGKRALFVALDKHLVGHDWIEKFAIEPSFICALGWEYFRVFSFQLFSDPQGVANLIAEHLGVAVSKKKVALFDDFDRSFEDTDAAWGERATENRDEIMKRDKPPHWK</sequence>
<evidence type="ECO:0008006" key="3">
    <source>
        <dbReference type="Google" id="ProtNLM"/>
    </source>
</evidence>
<name>A0A1D9DY65_9MICO</name>
<keyword evidence="2" id="KW-1185">Reference proteome</keyword>
<dbReference type="Proteomes" id="UP000243784">
    <property type="component" value="Chromosome"/>
</dbReference>
<dbReference type="OrthoDB" id="9757917at2"/>
<dbReference type="STRING" id="535712.A4Z71_01720"/>
<evidence type="ECO:0000313" key="1">
    <source>
        <dbReference type="EMBL" id="AOY55746.1"/>
    </source>
</evidence>
<protein>
    <recommendedName>
        <fullName evidence="3">DNA2/NAM7 helicase-like C-terminal domain-containing protein</fullName>
    </recommendedName>
</protein>
<accession>A0A1D9DY65</accession>
<gene>
    <name evidence="1" type="ORF">A4Z71_01720</name>
</gene>
<organism evidence="1 2">
    <name type="scientific">Candidatus Rhodoluna planktonica</name>
    <dbReference type="NCBI Taxonomy" id="535712"/>
    <lineage>
        <taxon>Bacteria</taxon>
        <taxon>Bacillati</taxon>
        <taxon>Actinomycetota</taxon>
        <taxon>Actinomycetes</taxon>
        <taxon>Micrococcales</taxon>
        <taxon>Microbacteriaceae</taxon>
        <taxon>Luna cluster</taxon>
        <taxon>Luna-1 subcluster</taxon>
        <taxon>Rhodoluna</taxon>
    </lineage>
</organism>
<proteinExistence type="predicted"/>
<dbReference type="KEGG" id="rpla:A4Z71_01720"/>
<evidence type="ECO:0000313" key="2">
    <source>
        <dbReference type="Proteomes" id="UP000243784"/>
    </source>
</evidence>
<reference evidence="1 2" key="1">
    <citation type="journal article" date="2016" name="Biochim. Biophys. Acta">
        <title>Photochemical characterization of actinorhodopsin and its functional existence in the natural host.</title>
        <authorList>
            <person name="Nakamura S."/>
            <person name="Kikukawa T."/>
            <person name="Tamogami J."/>
            <person name="Kamiya M."/>
            <person name="Aizawa T."/>
            <person name="Hahn M.W."/>
            <person name="Ihara K."/>
            <person name="Kamo N."/>
            <person name="Demura M."/>
        </authorList>
    </citation>
    <scope>NUCLEOTIDE SEQUENCE [LARGE SCALE GENOMIC DNA]</scope>
    <source>
        <strain evidence="1 2">MWH-Dar1</strain>
    </source>
</reference>
<dbReference type="EMBL" id="CP015208">
    <property type="protein sequence ID" value="AOY55746.1"/>
    <property type="molecule type" value="Genomic_DNA"/>
</dbReference>
<dbReference type="RefSeq" id="WP_070954258.1">
    <property type="nucleotide sequence ID" value="NZ_CP015208.1"/>
</dbReference>
<dbReference type="AlphaFoldDB" id="A0A1D9DY65"/>